<dbReference type="GO" id="GO:0001681">
    <property type="term" value="F:sialate O-acetylesterase activity"/>
    <property type="evidence" value="ECO:0007669"/>
    <property type="project" value="UniProtKB-EC"/>
</dbReference>
<dbReference type="EC" id="3.1.1.53" evidence="3"/>
<proteinExistence type="predicted"/>
<dbReference type="InterPro" id="IPR039329">
    <property type="entry name" value="SIAE"/>
</dbReference>
<evidence type="ECO:0000313" key="4">
    <source>
        <dbReference type="Proteomes" id="UP000539265"/>
    </source>
</evidence>
<sequence length="499" mass="53536">MIVKKHWLYPVLALLVLAGCRKDLKVVPVTDKGTLATTLSVSSLFQNNMVVQRDKPTNIWGQAPAHTQVTVNVSWSPAAIITSSDALGNWKVTVSAAAANTSAQNITIKAPGNSTIIISNVLIGDVWICSGQSNMVMPVDTMAPFKGVLNYVSEIAAANYPMIRMLTVQEDIEPSPIASLNKPVSWSVCSPVTVGRTSAVAYYFARKLTTTLNVPIGIIVSAVNGSYCQDWANVEAIENDPNVANNYLAGSSGLYNGMINPLINLSIKGFAWYQGENNQGDPSLPAYTQLNADLVKGWRTKFNQPELPFYYVQLTPFAADYNSTTPPGGNPLSDYLAYFREAQSNMRPLLANTGMAVTMDVGDPANHHPPNKEPVGERLALLALNYTYGQSVPCLGPQYASFSANQATVTINFVQGTANGLTAGGNVALKQYFFVAGPDHVFRQGQAAISGNTIVITAPPGTPLPVKAVRYAFTNAPVTDLQNSAGLPAEPFRTDNWSN</sequence>
<protein>
    <submittedName>
        <fullName evidence="3">Sialate O-acetylesterase</fullName>
        <ecNumber evidence="3">3.1.1.53</ecNumber>
    </submittedName>
</protein>
<dbReference type="Gene3D" id="3.40.50.1110">
    <property type="entry name" value="SGNH hydrolase"/>
    <property type="match status" value="1"/>
</dbReference>
<dbReference type="InterPro" id="IPR005181">
    <property type="entry name" value="SASA"/>
</dbReference>
<evidence type="ECO:0000256" key="1">
    <source>
        <dbReference type="ARBA" id="ARBA00022801"/>
    </source>
</evidence>
<dbReference type="OrthoDB" id="9816001at2"/>
<dbReference type="PROSITE" id="PS51257">
    <property type="entry name" value="PROKAR_LIPOPROTEIN"/>
    <property type="match status" value="1"/>
</dbReference>
<gene>
    <name evidence="3" type="ORF">FHS11_001134</name>
</gene>
<dbReference type="GO" id="GO:0005975">
    <property type="term" value="P:carbohydrate metabolic process"/>
    <property type="evidence" value="ECO:0007669"/>
    <property type="project" value="TreeGrafter"/>
</dbReference>
<dbReference type="Proteomes" id="UP000539265">
    <property type="component" value="Unassembled WGS sequence"/>
</dbReference>
<dbReference type="EMBL" id="JACHWX010000002">
    <property type="protein sequence ID" value="MBB3054724.1"/>
    <property type="molecule type" value="Genomic_DNA"/>
</dbReference>
<feature type="domain" description="Sialate O-acetylesterase" evidence="2">
    <location>
        <begin position="125"/>
        <end position="323"/>
    </location>
</feature>
<name>A0A839SBL7_9SPHI</name>
<reference evidence="3" key="1">
    <citation type="submission" date="2020-08" db="EMBL/GenBank/DDBJ databases">
        <title>Genomic Encyclopedia of Type Strains, Phase III (KMG-III): the genomes of soil and plant-associated and newly described type strains.</title>
        <authorList>
            <person name="Whitman W."/>
        </authorList>
    </citation>
    <scope>NUCLEOTIDE SEQUENCE [LARGE SCALE GENOMIC DNA]</scope>
    <source>
        <strain evidence="3">CECT 8628</strain>
    </source>
</reference>
<dbReference type="AlphaFoldDB" id="A0A839SBL7"/>
<comment type="caution">
    <text evidence="3">The sequence shown here is derived from an EMBL/GenBank/DDBJ whole genome shotgun (WGS) entry which is preliminary data.</text>
</comment>
<evidence type="ECO:0000313" key="3">
    <source>
        <dbReference type="EMBL" id="MBB3054724.1"/>
    </source>
</evidence>
<organism evidence="3 4">
    <name type="scientific">Mucilaginibacter gotjawali</name>
    <dbReference type="NCBI Taxonomy" id="1550579"/>
    <lineage>
        <taxon>Bacteria</taxon>
        <taxon>Pseudomonadati</taxon>
        <taxon>Bacteroidota</taxon>
        <taxon>Sphingobacteriia</taxon>
        <taxon>Sphingobacteriales</taxon>
        <taxon>Sphingobacteriaceae</taxon>
        <taxon>Mucilaginibacter</taxon>
    </lineage>
</organism>
<dbReference type="SUPFAM" id="SSF52266">
    <property type="entry name" value="SGNH hydrolase"/>
    <property type="match status" value="1"/>
</dbReference>
<evidence type="ECO:0000259" key="2">
    <source>
        <dbReference type="Pfam" id="PF03629"/>
    </source>
</evidence>
<dbReference type="Pfam" id="PF03629">
    <property type="entry name" value="SASA"/>
    <property type="match status" value="1"/>
</dbReference>
<dbReference type="RefSeq" id="WP_096356466.1">
    <property type="nucleotide sequence ID" value="NZ_AP017313.1"/>
</dbReference>
<keyword evidence="1 3" id="KW-0378">Hydrolase</keyword>
<dbReference type="PANTHER" id="PTHR22901">
    <property type="entry name" value="SIALATE O-ACETYLESTERASE"/>
    <property type="match status" value="1"/>
</dbReference>
<accession>A0A839SBL7</accession>
<keyword evidence="4" id="KW-1185">Reference proteome</keyword>
<dbReference type="InterPro" id="IPR036514">
    <property type="entry name" value="SGNH_hydro_sf"/>
</dbReference>
<dbReference type="PANTHER" id="PTHR22901:SF0">
    <property type="entry name" value="SIALATE O-ACETYLESTERASE"/>
    <property type="match status" value="1"/>
</dbReference>